<feature type="region of interest" description="Disordered" evidence="1">
    <location>
        <begin position="70"/>
        <end position="89"/>
    </location>
</feature>
<comment type="caution">
    <text evidence="2">The sequence shown here is derived from an EMBL/GenBank/DDBJ whole genome shotgun (WGS) entry which is preliminary data.</text>
</comment>
<name>A0A5J4SHT0_9ZZZZ</name>
<proteinExistence type="predicted"/>
<dbReference type="AlphaFoldDB" id="A0A5J4SHT0"/>
<dbReference type="EMBL" id="SNRY01000196">
    <property type="protein sequence ID" value="KAA6344871.1"/>
    <property type="molecule type" value="Genomic_DNA"/>
</dbReference>
<feature type="compositionally biased region" description="Polar residues" evidence="1">
    <location>
        <begin position="70"/>
        <end position="79"/>
    </location>
</feature>
<reference evidence="2" key="1">
    <citation type="submission" date="2019-03" db="EMBL/GenBank/DDBJ databases">
        <title>Single cell metagenomics reveals metabolic interactions within the superorganism composed of flagellate Streblomastix strix and complex community of Bacteroidetes bacteria on its surface.</title>
        <authorList>
            <person name="Treitli S.C."/>
            <person name="Kolisko M."/>
            <person name="Husnik F."/>
            <person name="Keeling P."/>
            <person name="Hampl V."/>
        </authorList>
    </citation>
    <scope>NUCLEOTIDE SEQUENCE</scope>
    <source>
        <strain evidence="2">STM</strain>
    </source>
</reference>
<organism evidence="2">
    <name type="scientific">termite gut metagenome</name>
    <dbReference type="NCBI Taxonomy" id="433724"/>
    <lineage>
        <taxon>unclassified sequences</taxon>
        <taxon>metagenomes</taxon>
        <taxon>organismal metagenomes</taxon>
    </lineage>
</organism>
<evidence type="ECO:0000256" key="1">
    <source>
        <dbReference type="SAM" id="MobiDB-lite"/>
    </source>
</evidence>
<sequence>MYAGLHGNSNFLLLSLQKPIALIVYKLCDKNPFIKKVSFSPYYGTGNTSQLTPAQRQSLDSGFKKSSSHFHTLNINPPKNSEILPLPLS</sequence>
<gene>
    <name evidence="2" type="ORF">EZS27_007517</name>
</gene>
<accession>A0A5J4SHT0</accession>
<evidence type="ECO:0000313" key="2">
    <source>
        <dbReference type="EMBL" id="KAA6344871.1"/>
    </source>
</evidence>
<protein>
    <submittedName>
        <fullName evidence="2">Uncharacterized protein</fullName>
    </submittedName>
</protein>